<evidence type="ECO:0000313" key="8">
    <source>
        <dbReference type="EMBL" id="RVU91039.1"/>
    </source>
</evidence>
<gene>
    <name evidence="8" type="ORF">EH230_09090</name>
    <name evidence="9" type="ORF">EH230_09130</name>
</gene>
<dbReference type="GO" id="GO:0015074">
    <property type="term" value="P:DNA integration"/>
    <property type="evidence" value="ECO:0007669"/>
    <property type="project" value="UniProtKB-KW"/>
</dbReference>
<name>A0A0X8C4W5_9FLAO</name>
<reference evidence="9" key="1">
    <citation type="submission" date="2018-12" db="EMBL/GenBank/DDBJ databases">
        <title>Draft genome sequence of Flaovobacterium columnare ARS1 isolated from channel catfish in Alabama.</title>
        <authorList>
            <person name="Cai W."/>
            <person name="Arias C."/>
        </authorList>
    </citation>
    <scope>NUCLEOTIDE SEQUENCE [LARGE SCALE GENOMIC DNA]</scope>
    <source>
        <strain evidence="9">ARS1</strain>
    </source>
</reference>
<protein>
    <recommendedName>
        <fullName evidence="11">Integrase</fullName>
    </recommendedName>
</protein>
<dbReference type="OrthoDB" id="1407105at2"/>
<dbReference type="PROSITE" id="PS51898">
    <property type="entry name" value="TYR_RECOMBINASE"/>
    <property type="match status" value="1"/>
</dbReference>
<keyword evidence="10" id="KW-1185">Reference proteome</keyword>
<feature type="domain" description="Core-binding (CB)" evidence="7">
    <location>
        <begin position="3"/>
        <end position="75"/>
    </location>
</feature>
<dbReference type="EMBL" id="RQSM01000003">
    <property type="protein sequence ID" value="RVU91047.1"/>
    <property type="molecule type" value="Genomic_DNA"/>
</dbReference>
<dbReference type="CDD" id="cd00397">
    <property type="entry name" value="DNA_BRE_C"/>
    <property type="match status" value="1"/>
</dbReference>
<organism evidence="9 10">
    <name type="scientific">Flavobacterium columnare</name>
    <dbReference type="NCBI Taxonomy" id="996"/>
    <lineage>
        <taxon>Bacteria</taxon>
        <taxon>Pseudomonadati</taxon>
        <taxon>Bacteroidota</taxon>
        <taxon>Flavobacteriia</taxon>
        <taxon>Flavobacteriales</taxon>
        <taxon>Flavobacteriaceae</taxon>
        <taxon>Flavobacterium</taxon>
    </lineage>
</organism>
<feature type="domain" description="Tyr recombinase" evidence="6">
    <location>
        <begin position="98"/>
        <end position="266"/>
    </location>
</feature>
<keyword evidence="4" id="KW-0233">DNA recombination</keyword>
<dbReference type="AlphaFoldDB" id="A0A0X8C4W5"/>
<dbReference type="PANTHER" id="PTHR30349:SF41">
    <property type="entry name" value="INTEGRASE_RECOMBINASE PROTEIN MJ0367-RELATED"/>
    <property type="match status" value="1"/>
</dbReference>
<dbReference type="InterPro" id="IPR011010">
    <property type="entry name" value="DNA_brk_join_enz"/>
</dbReference>
<evidence type="ECO:0000256" key="3">
    <source>
        <dbReference type="ARBA" id="ARBA00023125"/>
    </source>
</evidence>
<dbReference type="InterPro" id="IPR013762">
    <property type="entry name" value="Integrase-like_cat_sf"/>
</dbReference>
<evidence type="ECO:0000256" key="5">
    <source>
        <dbReference type="PROSITE-ProRule" id="PRU01248"/>
    </source>
</evidence>
<dbReference type="InterPro" id="IPR010998">
    <property type="entry name" value="Integrase_recombinase_N"/>
</dbReference>
<proteinExistence type="inferred from homology"/>
<dbReference type="SUPFAM" id="SSF56349">
    <property type="entry name" value="DNA breaking-rejoining enzymes"/>
    <property type="match status" value="1"/>
</dbReference>
<dbReference type="InterPro" id="IPR050090">
    <property type="entry name" value="Tyrosine_recombinase_XerCD"/>
</dbReference>
<evidence type="ECO:0000256" key="1">
    <source>
        <dbReference type="ARBA" id="ARBA00008857"/>
    </source>
</evidence>
<sequence length="272" mass="32318">MMMTLKEYIQNHFSPSNHKSLYCCIKKYQQHTINHEKATLNDILRYLKILRESDKKYRTIANHLHSIKVYYRYLQFTGIRKDHPIKKLILIDKIDKTIKTQNLCTTKQLEEYYQQTPKHKKLMVSLLIEQALTTSELVNIKVKDINLEKAEITLKSRTLALKAHQVYLCTEYINYIEYLKEKKPEDYLFTTRTNKAYNTNDIGEYLNKSRTKEKQITPLKIRQSVIKNLLIQHDVRVVQVFAGHKISGTTQQYKTTQFEELKAKINLLHPLQ</sequence>
<dbReference type="GO" id="GO:0003677">
    <property type="term" value="F:DNA binding"/>
    <property type="evidence" value="ECO:0007669"/>
    <property type="project" value="UniProtKB-UniRule"/>
</dbReference>
<dbReference type="GeneID" id="56896785"/>
<dbReference type="KEGG" id="fcv:AWN65_13550"/>
<dbReference type="Gene3D" id="1.10.150.130">
    <property type="match status" value="1"/>
</dbReference>
<dbReference type="InterPro" id="IPR002104">
    <property type="entry name" value="Integrase_catalytic"/>
</dbReference>
<evidence type="ECO:0008006" key="11">
    <source>
        <dbReference type="Google" id="ProtNLM"/>
    </source>
</evidence>
<dbReference type="Proteomes" id="UP000288951">
    <property type="component" value="Unassembled WGS sequence"/>
</dbReference>
<dbReference type="PANTHER" id="PTHR30349">
    <property type="entry name" value="PHAGE INTEGRASE-RELATED"/>
    <property type="match status" value="1"/>
</dbReference>
<dbReference type="Gene3D" id="1.10.443.10">
    <property type="entry name" value="Intergrase catalytic core"/>
    <property type="match status" value="1"/>
</dbReference>
<keyword evidence="2" id="KW-0229">DNA integration</keyword>
<dbReference type="InterPro" id="IPR044068">
    <property type="entry name" value="CB"/>
</dbReference>
<comment type="similarity">
    <text evidence="1">Belongs to the 'phage' integrase family.</text>
</comment>
<evidence type="ECO:0000256" key="4">
    <source>
        <dbReference type="ARBA" id="ARBA00023172"/>
    </source>
</evidence>
<evidence type="ECO:0000313" key="9">
    <source>
        <dbReference type="EMBL" id="RVU91047.1"/>
    </source>
</evidence>
<accession>A0A0X8C4W5</accession>
<evidence type="ECO:0000259" key="7">
    <source>
        <dbReference type="PROSITE" id="PS51900"/>
    </source>
</evidence>
<dbReference type="RefSeq" id="WP_060383630.1">
    <property type="nucleotide sequence ID" value="NZ_RQSM01000003.1"/>
</dbReference>
<dbReference type="PROSITE" id="PS51900">
    <property type="entry name" value="CB"/>
    <property type="match status" value="1"/>
</dbReference>
<dbReference type="GO" id="GO:0006310">
    <property type="term" value="P:DNA recombination"/>
    <property type="evidence" value="ECO:0007669"/>
    <property type="project" value="UniProtKB-KW"/>
</dbReference>
<comment type="caution">
    <text evidence="9">The sequence shown here is derived from an EMBL/GenBank/DDBJ whole genome shotgun (WGS) entry which is preliminary data.</text>
</comment>
<dbReference type="KEGG" id="fcv:AWN65_13585"/>
<evidence type="ECO:0000256" key="2">
    <source>
        <dbReference type="ARBA" id="ARBA00022908"/>
    </source>
</evidence>
<dbReference type="Pfam" id="PF00589">
    <property type="entry name" value="Phage_integrase"/>
    <property type="match status" value="1"/>
</dbReference>
<evidence type="ECO:0000259" key="6">
    <source>
        <dbReference type="PROSITE" id="PS51898"/>
    </source>
</evidence>
<evidence type="ECO:0000313" key="10">
    <source>
        <dbReference type="Proteomes" id="UP000288951"/>
    </source>
</evidence>
<dbReference type="EMBL" id="RQSM01000003">
    <property type="protein sequence ID" value="RVU91039.1"/>
    <property type="molecule type" value="Genomic_DNA"/>
</dbReference>
<keyword evidence="3 5" id="KW-0238">DNA-binding</keyword>